<sequence length="173" mass="20143">MSNNTNNTTKEKRKYTRLSSEKKQLIVAYLKGHFDAKGKVNQTSFNQCANLFNISNCLAMRIWKTTNLQISNNNSNNNESWDFNSLNFKITRKKRKDLKVFYREKLELADNKECKSFRQLSEVIGVSKSTCYNLFKLGLLVRVDDDILIPNWEVFNSDKINENVLGQLGRKSM</sequence>
<dbReference type="Proteomes" id="UP000070444">
    <property type="component" value="Unassembled WGS sequence"/>
</dbReference>
<proteinExistence type="predicted"/>
<name>A0A137PD53_CONC2</name>
<dbReference type="AlphaFoldDB" id="A0A137PD53"/>
<keyword evidence="2" id="KW-1185">Reference proteome</keyword>
<protein>
    <submittedName>
        <fullName evidence="1">Uncharacterized protein</fullName>
    </submittedName>
</protein>
<feature type="non-terminal residue" evidence="1">
    <location>
        <position position="173"/>
    </location>
</feature>
<evidence type="ECO:0000313" key="2">
    <source>
        <dbReference type="Proteomes" id="UP000070444"/>
    </source>
</evidence>
<organism evidence="1 2">
    <name type="scientific">Conidiobolus coronatus (strain ATCC 28846 / CBS 209.66 / NRRL 28638)</name>
    <name type="common">Delacroixia coronata</name>
    <dbReference type="NCBI Taxonomy" id="796925"/>
    <lineage>
        <taxon>Eukaryota</taxon>
        <taxon>Fungi</taxon>
        <taxon>Fungi incertae sedis</taxon>
        <taxon>Zoopagomycota</taxon>
        <taxon>Entomophthoromycotina</taxon>
        <taxon>Entomophthoromycetes</taxon>
        <taxon>Entomophthorales</taxon>
        <taxon>Ancylistaceae</taxon>
        <taxon>Conidiobolus</taxon>
    </lineage>
</organism>
<evidence type="ECO:0000313" key="1">
    <source>
        <dbReference type="EMBL" id="KXN72939.1"/>
    </source>
</evidence>
<accession>A0A137PD53</accession>
<dbReference type="EMBL" id="KQ964444">
    <property type="protein sequence ID" value="KXN72939.1"/>
    <property type="molecule type" value="Genomic_DNA"/>
</dbReference>
<reference evidence="1 2" key="1">
    <citation type="journal article" date="2015" name="Genome Biol. Evol.">
        <title>Phylogenomic analyses indicate that early fungi evolved digesting cell walls of algal ancestors of land plants.</title>
        <authorList>
            <person name="Chang Y."/>
            <person name="Wang S."/>
            <person name="Sekimoto S."/>
            <person name="Aerts A.L."/>
            <person name="Choi C."/>
            <person name="Clum A."/>
            <person name="LaButti K.M."/>
            <person name="Lindquist E.A."/>
            <person name="Yee Ngan C."/>
            <person name="Ohm R.A."/>
            <person name="Salamov A.A."/>
            <person name="Grigoriev I.V."/>
            <person name="Spatafora J.W."/>
            <person name="Berbee M.L."/>
        </authorList>
    </citation>
    <scope>NUCLEOTIDE SEQUENCE [LARGE SCALE GENOMIC DNA]</scope>
    <source>
        <strain evidence="1 2">NRRL 28638</strain>
    </source>
</reference>
<gene>
    <name evidence="1" type="ORF">CONCODRAFT_4219</name>
</gene>